<proteinExistence type="predicted"/>
<accession>A0ABU1MVZ0</accession>
<dbReference type="SUPFAM" id="SSF56935">
    <property type="entry name" value="Porins"/>
    <property type="match status" value="1"/>
</dbReference>
<evidence type="ECO:0000256" key="1">
    <source>
        <dbReference type="SAM" id="SignalP"/>
    </source>
</evidence>
<dbReference type="RefSeq" id="WP_056754033.1">
    <property type="nucleotide sequence ID" value="NZ_JAVDRL010000002.1"/>
</dbReference>
<dbReference type="Proteomes" id="UP001262754">
    <property type="component" value="Unassembled WGS sequence"/>
</dbReference>
<feature type="chain" id="PRO_5046982638" evidence="1">
    <location>
        <begin position="24"/>
        <end position="240"/>
    </location>
</feature>
<keyword evidence="3" id="KW-1185">Reference proteome</keyword>
<dbReference type="NCBIfam" id="TIGR02001">
    <property type="entry name" value="gcw_chp"/>
    <property type="match status" value="1"/>
</dbReference>
<keyword evidence="1" id="KW-0732">Signal</keyword>
<name>A0ABU1MVZ0_9CAUL</name>
<gene>
    <name evidence="2" type="ORF">J2800_000790</name>
</gene>
<comment type="caution">
    <text evidence="2">The sequence shown here is derived from an EMBL/GenBank/DDBJ whole genome shotgun (WGS) entry which is preliminary data.</text>
</comment>
<dbReference type="EMBL" id="JAVDRL010000002">
    <property type="protein sequence ID" value="MDR6530066.1"/>
    <property type="molecule type" value="Genomic_DNA"/>
</dbReference>
<dbReference type="InterPro" id="IPR010239">
    <property type="entry name" value="CHP02001"/>
</dbReference>
<dbReference type="Pfam" id="PF09694">
    <property type="entry name" value="Gcw_chp"/>
    <property type="match status" value="1"/>
</dbReference>
<protein>
    <submittedName>
        <fullName evidence="2">Uncharacterized protein (TIGR02001 family)</fullName>
    </submittedName>
</protein>
<reference evidence="2 3" key="1">
    <citation type="submission" date="2023-07" db="EMBL/GenBank/DDBJ databases">
        <title>Sorghum-associated microbial communities from plants grown in Nebraska, USA.</title>
        <authorList>
            <person name="Schachtman D."/>
        </authorList>
    </citation>
    <scope>NUCLEOTIDE SEQUENCE [LARGE SCALE GENOMIC DNA]</scope>
    <source>
        <strain evidence="2 3">DS2154</strain>
    </source>
</reference>
<feature type="signal peptide" evidence="1">
    <location>
        <begin position="1"/>
        <end position="23"/>
    </location>
</feature>
<evidence type="ECO:0000313" key="3">
    <source>
        <dbReference type="Proteomes" id="UP001262754"/>
    </source>
</evidence>
<organism evidence="2 3">
    <name type="scientific">Caulobacter rhizosphaerae</name>
    <dbReference type="NCBI Taxonomy" id="2010972"/>
    <lineage>
        <taxon>Bacteria</taxon>
        <taxon>Pseudomonadati</taxon>
        <taxon>Pseudomonadota</taxon>
        <taxon>Alphaproteobacteria</taxon>
        <taxon>Caulobacterales</taxon>
        <taxon>Caulobacteraceae</taxon>
        <taxon>Caulobacter</taxon>
    </lineage>
</organism>
<sequence>MKFLKLALVAAAASVAMGGAAMAQDESGLKLSYNVGVASDYIFRGVSNTNTKGQVFGGVDATYGIGYAGVWTSNVDFGTPNPDQEIDVYAGVKPTVGAFNLDLGVIYYGYTKDKNGAPGSYSYTEVKAAASTAVGPATVGAAVYYSPEFPGDGGEALYYELNGSAPVGEKLTLSGAVGRQEVDASTYFGGATDSYVTWNAGVTAAITDHVSADIRYSDTNKSDYGSIYHAAVTASLKVAF</sequence>
<evidence type="ECO:0000313" key="2">
    <source>
        <dbReference type="EMBL" id="MDR6530066.1"/>
    </source>
</evidence>